<evidence type="ECO:0000313" key="4">
    <source>
        <dbReference type="Proteomes" id="UP000095283"/>
    </source>
</evidence>
<name>A0A1I7WE77_HETBA</name>
<keyword evidence="2" id="KW-0378">Hydrolase</keyword>
<dbReference type="PROSITE" id="PS01091">
    <property type="entry name" value="TATD_3"/>
    <property type="match status" value="1"/>
</dbReference>
<dbReference type="SUPFAM" id="SSF51556">
    <property type="entry name" value="Metallo-dependent hydrolases"/>
    <property type="match status" value="1"/>
</dbReference>
<proteinExistence type="inferred from homology"/>
<dbReference type="Pfam" id="PF01026">
    <property type="entry name" value="TatD_DNase"/>
    <property type="match status" value="1"/>
</dbReference>
<dbReference type="PANTHER" id="PTHR46363">
    <property type="entry name" value="DEOXYRIBONUCLEASE TATDN2-RELATED"/>
    <property type="match status" value="1"/>
</dbReference>
<comment type="similarity">
    <text evidence="1">Belongs to the metallo-dependent hydrolases superfamily. TatD-type hydrolase family.</text>
</comment>
<dbReference type="PANTHER" id="PTHR46363:SF1">
    <property type="entry name" value="DEOXYRIBONUCLEASE TATDN2-RELATED"/>
    <property type="match status" value="1"/>
</dbReference>
<dbReference type="InterPro" id="IPR018228">
    <property type="entry name" value="DNase_TatD-rel_CS"/>
</dbReference>
<feature type="binding site" evidence="3">
    <location>
        <position position="27"/>
    </location>
    <ligand>
        <name>a divalent metal cation</name>
        <dbReference type="ChEBI" id="CHEBI:60240"/>
        <label>1</label>
    </ligand>
</feature>
<keyword evidence="3" id="KW-0479">Metal-binding</keyword>
<dbReference type="Proteomes" id="UP000095283">
    <property type="component" value="Unplaced"/>
</dbReference>
<sequence>MFNSKVYDYIKNACINRSSSKLVAIGECGIDLCNYFYCVFLFSRSDCLLDDQKVALREQAVLAREFGVPIVIHCRSGKRGDAEQICLGILKDYYLSNRIWNVSTIYTATVILRIGKMRNNGSNNTLMSCFTSTIAKWTIGSKQYEVLENMPLDRILLETDAPYFKPAQFYSPAERTTPDNISMPGMAINVAFCLAAAKNIHVDEVLRASRRNTEKMYCLDL</sequence>
<dbReference type="PIRSF" id="PIRSF005902">
    <property type="entry name" value="DNase_TatD"/>
    <property type="match status" value="1"/>
</dbReference>
<evidence type="ECO:0000313" key="5">
    <source>
        <dbReference type="WBParaSite" id="Hba_03244"/>
    </source>
</evidence>
<dbReference type="InterPro" id="IPR032466">
    <property type="entry name" value="Metal_Hydrolase"/>
</dbReference>
<dbReference type="InterPro" id="IPR001130">
    <property type="entry name" value="TatD-like"/>
</dbReference>
<reference evidence="5" key="1">
    <citation type="submission" date="2016-11" db="UniProtKB">
        <authorList>
            <consortium name="WormBaseParasite"/>
        </authorList>
    </citation>
    <scope>IDENTIFICATION</scope>
</reference>
<dbReference type="GO" id="GO:0016788">
    <property type="term" value="F:hydrolase activity, acting on ester bonds"/>
    <property type="evidence" value="ECO:0007669"/>
    <property type="project" value="InterPro"/>
</dbReference>
<feature type="binding site" evidence="3">
    <location>
        <position position="73"/>
    </location>
    <ligand>
        <name>a divalent metal cation</name>
        <dbReference type="ChEBI" id="CHEBI:60240"/>
        <label>2</label>
    </ligand>
</feature>
<evidence type="ECO:0000256" key="3">
    <source>
        <dbReference type="PIRSR" id="PIRSR005902-1"/>
    </source>
</evidence>
<evidence type="ECO:0000256" key="1">
    <source>
        <dbReference type="ARBA" id="ARBA00009275"/>
    </source>
</evidence>
<accession>A0A1I7WE77</accession>
<protein>
    <submittedName>
        <fullName evidence="5">Deoxyribonuclease TATDN1</fullName>
    </submittedName>
</protein>
<dbReference type="AlphaFoldDB" id="A0A1I7WE77"/>
<dbReference type="WBParaSite" id="Hba_03244">
    <property type="protein sequence ID" value="Hba_03244"/>
    <property type="gene ID" value="Hba_03244"/>
</dbReference>
<evidence type="ECO:0000256" key="2">
    <source>
        <dbReference type="ARBA" id="ARBA00022801"/>
    </source>
</evidence>
<dbReference type="Gene3D" id="3.20.20.140">
    <property type="entry name" value="Metal-dependent hydrolases"/>
    <property type="match status" value="1"/>
</dbReference>
<organism evidence="4 5">
    <name type="scientific">Heterorhabditis bacteriophora</name>
    <name type="common">Entomopathogenic nematode worm</name>
    <dbReference type="NCBI Taxonomy" id="37862"/>
    <lineage>
        <taxon>Eukaryota</taxon>
        <taxon>Metazoa</taxon>
        <taxon>Ecdysozoa</taxon>
        <taxon>Nematoda</taxon>
        <taxon>Chromadorea</taxon>
        <taxon>Rhabditida</taxon>
        <taxon>Rhabditina</taxon>
        <taxon>Rhabditomorpha</taxon>
        <taxon>Strongyloidea</taxon>
        <taxon>Heterorhabditidae</taxon>
        <taxon>Heterorhabditis</taxon>
    </lineage>
</organism>
<keyword evidence="4" id="KW-1185">Reference proteome</keyword>
<feature type="binding site" evidence="3">
    <location>
        <position position="160"/>
    </location>
    <ligand>
        <name>a divalent metal cation</name>
        <dbReference type="ChEBI" id="CHEBI:60240"/>
        <label>1</label>
    </ligand>
</feature>
<dbReference type="GO" id="GO:0046872">
    <property type="term" value="F:metal ion binding"/>
    <property type="evidence" value="ECO:0007669"/>
    <property type="project" value="UniProtKB-KW"/>
</dbReference>